<keyword evidence="6 7" id="KW-0472">Membrane</keyword>
<feature type="transmembrane region" description="Helical" evidence="7">
    <location>
        <begin position="103"/>
        <end position="121"/>
    </location>
</feature>
<keyword evidence="5 7" id="KW-1133">Transmembrane helix</keyword>
<comment type="caution">
    <text evidence="10">The sequence shown here is derived from an EMBL/GenBank/DDBJ whole genome shotgun (WGS) entry which is preliminary data.</text>
</comment>
<dbReference type="SMART" id="SM00382">
    <property type="entry name" value="AAA"/>
    <property type="match status" value="1"/>
</dbReference>
<feature type="transmembrane region" description="Helical" evidence="7">
    <location>
        <begin position="12"/>
        <end position="30"/>
    </location>
</feature>
<dbReference type="Gene3D" id="3.40.50.300">
    <property type="entry name" value="P-loop containing nucleotide triphosphate hydrolases"/>
    <property type="match status" value="1"/>
</dbReference>
<keyword evidence="3" id="KW-0547">Nucleotide-binding</keyword>
<dbReference type="AlphaFoldDB" id="A0A133ZYY8"/>
<reference evidence="11" key="1">
    <citation type="submission" date="2016-01" db="EMBL/GenBank/DDBJ databases">
        <authorList>
            <person name="Mitreva M."/>
            <person name="Pepin K.H."/>
            <person name="Mihindukulasuriya K.A."/>
            <person name="Fulton R."/>
            <person name="Fronick C."/>
            <person name="O'Laughlin M."/>
            <person name="Miner T."/>
            <person name="Herter B."/>
            <person name="Rosa B.A."/>
            <person name="Cordes M."/>
            <person name="Tomlinson C."/>
            <person name="Wollam A."/>
            <person name="Palsikar V.B."/>
            <person name="Mardis E.R."/>
            <person name="Wilson R.K."/>
        </authorList>
    </citation>
    <scope>NUCLEOTIDE SEQUENCE [LARGE SCALE GENOMIC DNA]</scope>
    <source>
        <strain evidence="11">DNF00896</strain>
    </source>
</reference>
<dbReference type="Gene3D" id="1.20.1560.10">
    <property type="entry name" value="ABC transporter type 1, transmembrane domain"/>
    <property type="match status" value="1"/>
</dbReference>
<organism evidence="10 11">
    <name type="scientific">Lachnoanaerobaculum saburreum</name>
    <dbReference type="NCBI Taxonomy" id="467210"/>
    <lineage>
        <taxon>Bacteria</taxon>
        <taxon>Bacillati</taxon>
        <taxon>Bacillota</taxon>
        <taxon>Clostridia</taxon>
        <taxon>Lachnospirales</taxon>
        <taxon>Lachnospiraceae</taxon>
        <taxon>Lachnoanaerobaculum</taxon>
    </lineage>
</organism>
<dbReference type="PANTHER" id="PTHR24221:SF653">
    <property type="entry name" value="TRANSPORT ATP-BINDING PROTEIN CYDC"/>
    <property type="match status" value="1"/>
</dbReference>
<dbReference type="GO" id="GO:0016887">
    <property type="term" value="F:ATP hydrolysis activity"/>
    <property type="evidence" value="ECO:0007669"/>
    <property type="project" value="InterPro"/>
</dbReference>
<evidence type="ECO:0000313" key="11">
    <source>
        <dbReference type="Proteomes" id="UP000070394"/>
    </source>
</evidence>
<dbReference type="SUPFAM" id="SSF90123">
    <property type="entry name" value="ABC transporter transmembrane region"/>
    <property type="match status" value="1"/>
</dbReference>
<dbReference type="InterPro" id="IPR036640">
    <property type="entry name" value="ABC1_TM_sf"/>
</dbReference>
<evidence type="ECO:0000256" key="7">
    <source>
        <dbReference type="SAM" id="Phobius"/>
    </source>
</evidence>
<dbReference type="STRING" id="467210.HMPREF1866_00438"/>
<dbReference type="EMBL" id="LSDA01000011">
    <property type="protein sequence ID" value="KXB60657.1"/>
    <property type="molecule type" value="Genomic_DNA"/>
</dbReference>
<dbReference type="PATRIC" id="fig|467210.3.peg.433"/>
<comment type="subcellular location">
    <subcellularLocation>
        <location evidence="1">Cell membrane</location>
        <topology evidence="1">Multi-pass membrane protein</topology>
    </subcellularLocation>
</comment>
<dbReference type="Pfam" id="PF00005">
    <property type="entry name" value="ABC_tran"/>
    <property type="match status" value="1"/>
</dbReference>
<name>A0A133ZYY8_9FIRM</name>
<feature type="domain" description="ABC transporter" evidence="8">
    <location>
        <begin position="188"/>
        <end position="400"/>
    </location>
</feature>
<dbReference type="InterPro" id="IPR027417">
    <property type="entry name" value="P-loop_NTPase"/>
</dbReference>
<evidence type="ECO:0000256" key="1">
    <source>
        <dbReference type="ARBA" id="ARBA00004651"/>
    </source>
</evidence>
<accession>A0A133ZYY8</accession>
<evidence type="ECO:0000256" key="2">
    <source>
        <dbReference type="ARBA" id="ARBA00022692"/>
    </source>
</evidence>
<dbReference type="InterPro" id="IPR003593">
    <property type="entry name" value="AAA+_ATPase"/>
</dbReference>
<dbReference type="PROSITE" id="PS50893">
    <property type="entry name" value="ABC_TRANSPORTER_2"/>
    <property type="match status" value="1"/>
</dbReference>
<dbReference type="GO" id="GO:0005524">
    <property type="term" value="F:ATP binding"/>
    <property type="evidence" value="ECO:0007669"/>
    <property type="project" value="UniProtKB-KW"/>
</dbReference>
<feature type="domain" description="ABC transmembrane type-1" evidence="9">
    <location>
        <begin position="1"/>
        <end position="156"/>
    </location>
</feature>
<evidence type="ECO:0000256" key="6">
    <source>
        <dbReference type="ARBA" id="ARBA00023136"/>
    </source>
</evidence>
<evidence type="ECO:0000256" key="3">
    <source>
        <dbReference type="ARBA" id="ARBA00022741"/>
    </source>
</evidence>
<dbReference type="GO" id="GO:0005886">
    <property type="term" value="C:plasma membrane"/>
    <property type="evidence" value="ECO:0007669"/>
    <property type="project" value="UniProtKB-SubCell"/>
</dbReference>
<dbReference type="PROSITE" id="PS50929">
    <property type="entry name" value="ABC_TM1F"/>
    <property type="match status" value="1"/>
</dbReference>
<evidence type="ECO:0000256" key="4">
    <source>
        <dbReference type="ARBA" id="ARBA00022840"/>
    </source>
</evidence>
<dbReference type="GO" id="GO:0140359">
    <property type="term" value="F:ABC-type transporter activity"/>
    <property type="evidence" value="ECO:0007669"/>
    <property type="project" value="InterPro"/>
</dbReference>
<dbReference type="Proteomes" id="UP000070394">
    <property type="component" value="Unassembled WGS sequence"/>
</dbReference>
<gene>
    <name evidence="10" type="ORF">HMPREF1866_00438</name>
</gene>
<dbReference type="InterPro" id="IPR011527">
    <property type="entry name" value="ABC1_TM_dom"/>
</dbReference>
<evidence type="ECO:0000313" key="10">
    <source>
        <dbReference type="EMBL" id="KXB60657.1"/>
    </source>
</evidence>
<keyword evidence="11" id="KW-1185">Reference proteome</keyword>
<proteinExistence type="predicted"/>
<protein>
    <submittedName>
        <fullName evidence="10">ABC transporter, ATP-binding protein</fullName>
    </submittedName>
</protein>
<dbReference type="SUPFAM" id="SSF52540">
    <property type="entry name" value="P-loop containing nucleoside triphosphate hydrolases"/>
    <property type="match status" value="1"/>
</dbReference>
<dbReference type="GO" id="GO:0034040">
    <property type="term" value="F:ATPase-coupled lipid transmembrane transporter activity"/>
    <property type="evidence" value="ECO:0007669"/>
    <property type="project" value="TreeGrafter"/>
</dbReference>
<keyword evidence="2 7" id="KW-0812">Transmembrane</keyword>
<dbReference type="InterPro" id="IPR003439">
    <property type="entry name" value="ABC_transporter-like_ATP-bd"/>
</dbReference>
<sequence length="400" mass="44468">MVVFMWYQHPLAAVFSIFAYISVGVILPIWNRRRTADSGRNYRNNLGELDNFIINSTYGIDEILQYNQGSARLDEMDERLQNLYYTQEDLSVFEGSQKAVTNLVIHFFSWGMFFFMLILYINNISGFLQLILATLAMISSFGPTVALSSLSNNLSQTLASGERVLSLLEEEPTVEEVSDKEATSFEGADIDNVNFSYGEETILENVSLDIKKGKVLGIHGVSGSGKSTLLKLLMRFWDVNTGEVHISGKNIKNVNTEDLREMTGYVTQETVMFQGTIADNIRVAKQNATLEEIQNAAKKASIHDFISGLPNGYDTNVGELGDSLSDGEKQRIGLARAFLHDGDFLLLDEPTSNIDVLNEGIILKSLSEESAGKTIVLVSHRKSTMSLADETYEMAKGRFS</sequence>
<keyword evidence="4 10" id="KW-0067">ATP-binding</keyword>
<dbReference type="PANTHER" id="PTHR24221">
    <property type="entry name" value="ATP-BINDING CASSETTE SUB-FAMILY B"/>
    <property type="match status" value="1"/>
</dbReference>
<dbReference type="InterPro" id="IPR039421">
    <property type="entry name" value="Type_1_exporter"/>
</dbReference>
<evidence type="ECO:0000259" key="9">
    <source>
        <dbReference type="PROSITE" id="PS50929"/>
    </source>
</evidence>
<evidence type="ECO:0000259" key="8">
    <source>
        <dbReference type="PROSITE" id="PS50893"/>
    </source>
</evidence>
<evidence type="ECO:0000256" key="5">
    <source>
        <dbReference type="ARBA" id="ARBA00022989"/>
    </source>
</evidence>